<accession>A0ABN9Y3V3</accession>
<dbReference type="Gene3D" id="3.30.40.10">
    <property type="entry name" value="Zinc/RING finger domain, C3HC4 (zinc finger)"/>
    <property type="match status" value="1"/>
</dbReference>
<evidence type="ECO:0000256" key="4">
    <source>
        <dbReference type="SAM" id="MobiDB-lite"/>
    </source>
</evidence>
<keyword evidence="7" id="KW-1185">Reference proteome</keyword>
<feature type="non-terminal residue" evidence="6">
    <location>
        <position position="1"/>
    </location>
</feature>
<dbReference type="InterPro" id="IPR013083">
    <property type="entry name" value="Znf_RING/FYVE/PHD"/>
</dbReference>
<dbReference type="SUPFAM" id="SSF57903">
    <property type="entry name" value="FYVE/PHD zinc finger"/>
    <property type="match status" value="1"/>
</dbReference>
<gene>
    <name evidence="6" type="ORF">PCOR1329_LOCUS82296</name>
</gene>
<sequence>AVVHAEAPAAGPSDCGGSTGGAPEAASHPLDPNDLKNDFCEVCQTGGRLLLCDRCPRAFHVRCIERFVELEGLEQCSEWRALGYCMRYAKCRKRAVRLQRMRLEEVLAVDRVLKTRVKKWALRMTIHRSFLSRRHGPLRLMVRRVGGATGKPEVTSRLFSHGAILDVAYSWGAHPATVAAVHDISVPWVRCMRQVMAAAYMYYQNKALGAIVVAARARRPSFCISRLAFDETGERITVPVKQGDTTSDECATWHVLVARLTIYIGWHSDEHGTTVVKHTVVLPNLVVASPSAPHIHAVLFRHKVLTPIFAALRLIQDLSDRALSIVETDAAMANDRLWAHMVASSRQSGVLDCRFVCRLHGMQLIRVVLLAVVAGQLLSRLCSIGLLFVKTSYFTKMVKGVPAILASDRLVIAHAPTPGSMEYAREVIHFAAVHYKNFQRCLMQPKMERRRRRQARDEDEEDAGSEVDDADIDVAAFVADPSRLGTIRHAGLRKHIGGLLELLAVANGPWWHDRIYHVCGGDSCCVSRAATVKRLCAALRATVFAAPVRPPAANKWGKLAQALDVLVLGFAVHKVWPQAFARLQLESGTTVDADMDQGLAHDLMFAAVTGSRYAKGRAFLEQPATHGLIVSAALVLEPMSAMTSWLMRRARDVDTMCKRPLMDLTCGPYSVVGAAMQYLSSMLSGEPRRLIMLWRPSQCTDFQQWLATRASEVRLLRRLVLLVSASIYRRFVLMLKSFPWQLVSLADARVSEDDKMDVVERWDKAQPCCVPPGFAKKLKERGVSGADLLTCPGWQLTLQWFAVAVRLQVADIEWRHKRNRVRTNTSTGQTGWGNFSAEYINAEAVASAEGAARELAEGVPLPPQPAAEEQRARVPNAKSAKQIFRQDKIDRDRAAGRLFHRASEQCHAEVSREWDNLSAADRGRFEMHRHSPLFQLPGFSQSHPKYIGCEGPQSQLRALALSGVASPAPAPPGPGLGPRDPFPLNVAAVQHFKRVKAPPSTPGRRPPTSASFKALASEFKSSVDPFALRQHVLDFPGDVEYPKCCGPMCATTTAPDTFAVYTRIVAYLTEIASCFGTAKRLADSDALLMFEVRPEGDGDGIGIFVWFCLMTGRYGPHPAAQTFALTTLLNPPMPDDGLAGMKFILHRDQRVAPADAASLRPPLRRQHVGQLNHFSEEEFAEMIVNSMPGQQVRTMKADLEAQVSEGEGVGGTLELLLATAAVVEAAVEAAAAAEAAMPRSWRYRQAKPLAGPVAAAPAAAADDALLREVAAALGLPSGAGQGLGALDGLGVELALPRDFVLEMGIVMRDELRVEVRAGGHVHCLDTGRHLGHLMSGLGSGAGADERTNIKARCATHRRCECWLWGVIDTPEVRADLLRWLAESSTEKEHAESAYNLKTRHGMRPRKPAGLA</sequence>
<name>A0ABN9Y3V3_9DINO</name>
<comment type="caution">
    <text evidence="6">The sequence shown here is derived from an EMBL/GenBank/DDBJ whole genome shotgun (WGS) entry which is preliminary data.</text>
</comment>
<dbReference type="SMART" id="SM00249">
    <property type="entry name" value="PHD"/>
    <property type="match status" value="1"/>
</dbReference>
<evidence type="ECO:0000313" key="6">
    <source>
        <dbReference type="EMBL" id="CAK0907198.1"/>
    </source>
</evidence>
<evidence type="ECO:0000256" key="3">
    <source>
        <dbReference type="ARBA" id="ARBA00022833"/>
    </source>
</evidence>
<feature type="region of interest" description="Disordered" evidence="4">
    <location>
        <begin position="1"/>
        <end position="30"/>
    </location>
</feature>
<protein>
    <recommendedName>
        <fullName evidence="5">Zinc finger PHD-type domain-containing protein</fullName>
    </recommendedName>
</protein>
<dbReference type="InterPro" id="IPR001965">
    <property type="entry name" value="Znf_PHD"/>
</dbReference>
<evidence type="ECO:0000259" key="5">
    <source>
        <dbReference type="SMART" id="SM00249"/>
    </source>
</evidence>
<dbReference type="InterPro" id="IPR011011">
    <property type="entry name" value="Znf_FYVE_PHD"/>
</dbReference>
<evidence type="ECO:0000256" key="1">
    <source>
        <dbReference type="ARBA" id="ARBA00022723"/>
    </source>
</evidence>
<feature type="region of interest" description="Disordered" evidence="4">
    <location>
        <begin position="863"/>
        <end position="882"/>
    </location>
</feature>
<proteinExistence type="predicted"/>
<keyword evidence="3" id="KW-0862">Zinc</keyword>
<evidence type="ECO:0000256" key="2">
    <source>
        <dbReference type="ARBA" id="ARBA00022771"/>
    </source>
</evidence>
<dbReference type="EMBL" id="CAUYUJ010021820">
    <property type="protein sequence ID" value="CAK0907198.1"/>
    <property type="molecule type" value="Genomic_DNA"/>
</dbReference>
<feature type="domain" description="Zinc finger PHD-type" evidence="5">
    <location>
        <begin position="39"/>
        <end position="80"/>
    </location>
</feature>
<keyword evidence="1" id="KW-0479">Metal-binding</keyword>
<keyword evidence="2" id="KW-0863">Zinc-finger</keyword>
<dbReference type="Proteomes" id="UP001189429">
    <property type="component" value="Unassembled WGS sequence"/>
</dbReference>
<reference evidence="6" key="1">
    <citation type="submission" date="2023-10" db="EMBL/GenBank/DDBJ databases">
        <authorList>
            <person name="Chen Y."/>
            <person name="Shah S."/>
            <person name="Dougan E. K."/>
            <person name="Thang M."/>
            <person name="Chan C."/>
        </authorList>
    </citation>
    <scope>NUCLEOTIDE SEQUENCE [LARGE SCALE GENOMIC DNA]</scope>
</reference>
<organism evidence="6 7">
    <name type="scientific">Prorocentrum cordatum</name>
    <dbReference type="NCBI Taxonomy" id="2364126"/>
    <lineage>
        <taxon>Eukaryota</taxon>
        <taxon>Sar</taxon>
        <taxon>Alveolata</taxon>
        <taxon>Dinophyceae</taxon>
        <taxon>Prorocentrales</taxon>
        <taxon>Prorocentraceae</taxon>
        <taxon>Prorocentrum</taxon>
    </lineage>
</organism>
<evidence type="ECO:0000313" key="7">
    <source>
        <dbReference type="Proteomes" id="UP001189429"/>
    </source>
</evidence>